<feature type="region of interest" description="Disordered" evidence="17">
    <location>
        <begin position="651"/>
        <end position="678"/>
    </location>
</feature>
<dbReference type="InterPro" id="IPR000477">
    <property type="entry name" value="RT_dom"/>
</dbReference>
<dbReference type="Pfam" id="PF17921">
    <property type="entry name" value="Integrase_H2C2"/>
    <property type="match status" value="1"/>
</dbReference>
<comment type="caution">
    <text evidence="20">The sequence shown here is derived from an EMBL/GenBank/DDBJ whole genome shotgun (WGS) entry which is preliminary data.</text>
</comment>
<evidence type="ECO:0000256" key="14">
    <source>
        <dbReference type="ARBA" id="ARBA00022932"/>
    </source>
</evidence>
<evidence type="ECO:0000256" key="17">
    <source>
        <dbReference type="SAM" id="MobiDB-lite"/>
    </source>
</evidence>
<feature type="region of interest" description="Disordered" evidence="17">
    <location>
        <begin position="1418"/>
        <end position="1449"/>
    </location>
</feature>
<dbReference type="GO" id="GO:0003677">
    <property type="term" value="F:DNA binding"/>
    <property type="evidence" value="ECO:0007669"/>
    <property type="project" value="UniProtKB-KW"/>
</dbReference>
<keyword evidence="3" id="KW-0808">Transferase</keyword>
<gene>
    <name evidence="20" type="ORF">EVG20_g2959</name>
</gene>
<dbReference type="InterPro" id="IPR036397">
    <property type="entry name" value="RNaseH_sf"/>
</dbReference>
<dbReference type="GO" id="GO:0003723">
    <property type="term" value="F:RNA binding"/>
    <property type="evidence" value="ECO:0007669"/>
    <property type="project" value="UniProtKB-KW"/>
</dbReference>
<keyword evidence="11" id="KW-0694">RNA-binding</keyword>
<feature type="region of interest" description="Disordered" evidence="17">
    <location>
        <begin position="1461"/>
        <end position="1490"/>
    </location>
</feature>
<dbReference type="Proteomes" id="UP000298327">
    <property type="component" value="Unassembled WGS sequence"/>
</dbReference>
<dbReference type="STRING" id="205917.A0A4Y9Z5U6"/>
<dbReference type="GO" id="GO:0004519">
    <property type="term" value="F:endonuclease activity"/>
    <property type="evidence" value="ECO:0007669"/>
    <property type="project" value="UniProtKB-KW"/>
</dbReference>
<evidence type="ECO:0000256" key="3">
    <source>
        <dbReference type="ARBA" id="ARBA00022679"/>
    </source>
</evidence>
<dbReference type="InterPro" id="IPR041588">
    <property type="entry name" value="Integrase_H2C2"/>
</dbReference>
<dbReference type="EMBL" id="SEOQ01000125">
    <property type="protein sequence ID" value="TFY69892.1"/>
    <property type="molecule type" value="Genomic_DNA"/>
</dbReference>
<dbReference type="PROSITE" id="PS50994">
    <property type="entry name" value="INTEGRASE"/>
    <property type="match status" value="1"/>
</dbReference>
<evidence type="ECO:0000256" key="16">
    <source>
        <dbReference type="ARBA" id="ARBA00023172"/>
    </source>
</evidence>
<evidence type="ECO:0000256" key="8">
    <source>
        <dbReference type="ARBA" id="ARBA00022759"/>
    </source>
</evidence>
<evidence type="ECO:0000256" key="13">
    <source>
        <dbReference type="ARBA" id="ARBA00022918"/>
    </source>
</evidence>
<dbReference type="CDD" id="cd09274">
    <property type="entry name" value="RNase_HI_RT_Ty3"/>
    <property type="match status" value="1"/>
</dbReference>
<dbReference type="InterPro" id="IPR041373">
    <property type="entry name" value="RT_RNaseH"/>
</dbReference>
<keyword evidence="14" id="KW-0239">DNA-directed DNA polymerase</keyword>
<dbReference type="GO" id="GO:0003964">
    <property type="term" value="F:RNA-directed DNA polymerase activity"/>
    <property type="evidence" value="ECO:0007669"/>
    <property type="project" value="UniProtKB-KW"/>
</dbReference>
<keyword evidence="5" id="KW-0540">Nuclease</keyword>
<dbReference type="GO" id="GO:0004190">
    <property type="term" value="F:aspartic-type endopeptidase activity"/>
    <property type="evidence" value="ECO:0007669"/>
    <property type="project" value="UniProtKB-KW"/>
</dbReference>
<reference evidence="20 21" key="1">
    <citation type="submission" date="2019-02" db="EMBL/GenBank/DDBJ databases">
        <title>Genome sequencing of the rare red list fungi Dentipellis fragilis.</title>
        <authorList>
            <person name="Buettner E."/>
            <person name="Kellner H."/>
        </authorList>
    </citation>
    <scope>NUCLEOTIDE SEQUENCE [LARGE SCALE GENOMIC DNA]</scope>
    <source>
        <strain evidence="20 21">DSM 105465</strain>
    </source>
</reference>
<keyword evidence="9" id="KW-0378">Hydrolase</keyword>
<sequence length="1510" mass="166529">MSVQLAVSGSRTKVNVGVSAHVQYQGIDEQRHFDVINLDNYDLILGTPFLYQHKLLIGFNPAQVDVGSASAEPIKGAQTLTIESRAADLYNEDLEVLRQELRDYAKDICKDAIDTPLPPLRDINHTIPLIDESQIYSWRPSKCPDPLKPLWREKREAYRTTGRWEFQSGTNAMPMLMLKKPDKGDGKLRLRTVIDSRERNANTRKLASPLPDIDAVLRNVVAHPYRSLVDGKDAYEQIRVVPEHVDRTLFTTPDGTMVSHVLQIGDCNGGATYQALMNHIFAPYIGVFMDVYLDDIVVYSDTAEEHIKHVKLVIDTLRKHKFYLSEHKLHFFAEVLKILGHVVDADGIAMDPDKVDKVSSWKEPTNKDTLAAFLGAVGFLAPDCEGIRIPMGTLAKLTGSTAVWRWGATEHRAFEQVKMAVQRWRDHRRVAIRYDNDAPPINLTCDASLTGASGVISQGDDVYTAPIIAFWSGKFNTAQQNYPVHEQELLAIVESLKRFRNLLHGARFRVFTDHKALQFIQTQKNLSPRQARWLETLSDYDFEVIYIPGTTNVLADSLSRIYSNDPVGTVRAPSEFVSSDDEVCRAASLLLPSLVSAPLIAGPPVRAAAAALRRSPRLASHASAEPADVPPPDPATTPHVRKVILRVREPSAPAPVESLEGGPGVEAPDSVDPGITSVPLREVTGTRPVSPISEELIVPSAEEELLTELGPRLTQAIAAGDSELDILSAVRNNYSADPFFQMVIQTPEHYKNFEVIDGLVFLKDSEQRTLCIPDVRLGQRRVREIIISHAHSILAHLGPRKTLHYLRDNVWWKGMIEDVKAFCDTCTICRTGKSGNNKPYGFLNPLPVPSRPWESIGVDFVGPLPESKTLNGSFDMVMAVIDHLTGMVHLVASKQTYRAKDIAELMFDRVYKLHGLPRNIVSDRDSLFTSTFWDKLHSLIGTDLRKSSSFHPESDGATERANRTINQMLRMCVEPHQKDWAPKLPGIEFAINSARSETTGYTPFFLNSGQMPRSLIWNAESEYPGVRVFAQRIKDAILSAHDAILAARVKQTKYANKRRRAAPFVAGDLVYLSTENLGIPKGRARKLMPKFIGPFRILEDYGNNSFKLDLPSELKQRGLHAAFHASLLRIHYPNDDIRFPGRQLPQIVGLGQAQKWVIDKVLDHRGSGEDAMFEVLWSTGDRTWLPFHEASHLTALSNYLEAQGVKTASGLTRKTESGPEGASPSMRQLNLIAIRLFGADVSLKAQGLERQNSPLNPPVHRLSSAMASISFTEPVVAQFRALSDLIGSQRYDPRSTVVPAGYVEYCLTYQNDPARRVHFIPGLATVEAVVAGQKMRVLAPASGGGTIPVSSEVQEVPSGPTRAGWHAGTPGKPQFGKPTRRGKNLGGRAIELILGQQELGLKRGKSDCLALTADSANDPADRRAARLDESSGRPPRGLRGAELAPGAGKGLFKNKSVVFNNSKHRAKPAGAPTAKAAPASVATSTNPQPNAFVVNARENIANATSAEALS</sequence>
<dbReference type="InterPro" id="IPR043502">
    <property type="entry name" value="DNA/RNA_pol_sf"/>
</dbReference>
<feature type="domain" description="Reverse transcriptase" evidence="18">
    <location>
        <begin position="159"/>
        <end position="343"/>
    </location>
</feature>
<keyword evidence="4" id="KW-0548">Nucleotidyltransferase</keyword>
<feature type="compositionally biased region" description="Basic and acidic residues" evidence="17">
    <location>
        <begin position="1419"/>
        <end position="1431"/>
    </location>
</feature>
<feature type="compositionally biased region" description="Low complexity" evidence="17">
    <location>
        <begin position="1468"/>
        <end position="1485"/>
    </location>
</feature>
<dbReference type="GO" id="GO:0006310">
    <property type="term" value="P:DNA recombination"/>
    <property type="evidence" value="ECO:0007669"/>
    <property type="project" value="UniProtKB-KW"/>
</dbReference>
<dbReference type="CDD" id="cd01647">
    <property type="entry name" value="RT_LTR"/>
    <property type="match status" value="1"/>
</dbReference>
<evidence type="ECO:0000256" key="9">
    <source>
        <dbReference type="ARBA" id="ARBA00022801"/>
    </source>
</evidence>
<dbReference type="Gene3D" id="1.10.340.70">
    <property type="match status" value="1"/>
</dbReference>
<evidence type="ECO:0000256" key="12">
    <source>
        <dbReference type="ARBA" id="ARBA00022908"/>
    </source>
</evidence>
<dbReference type="InterPro" id="IPR021109">
    <property type="entry name" value="Peptidase_aspartic_dom_sf"/>
</dbReference>
<keyword evidence="2" id="KW-0645">Protease</keyword>
<keyword evidence="16" id="KW-0233">DNA recombination</keyword>
<evidence type="ECO:0000256" key="4">
    <source>
        <dbReference type="ARBA" id="ARBA00022695"/>
    </source>
</evidence>
<dbReference type="Pfam" id="PF00078">
    <property type="entry name" value="RVT_1"/>
    <property type="match status" value="1"/>
</dbReference>
<evidence type="ECO:0000313" key="21">
    <source>
        <dbReference type="Proteomes" id="UP000298327"/>
    </source>
</evidence>
<dbReference type="InterPro" id="IPR012337">
    <property type="entry name" value="RNaseH-like_sf"/>
</dbReference>
<dbReference type="GO" id="GO:0046872">
    <property type="term" value="F:metal ion binding"/>
    <property type="evidence" value="ECO:0007669"/>
    <property type="project" value="UniProtKB-KW"/>
</dbReference>
<dbReference type="GO" id="GO:0003887">
    <property type="term" value="F:DNA-directed DNA polymerase activity"/>
    <property type="evidence" value="ECO:0007669"/>
    <property type="project" value="UniProtKB-KW"/>
</dbReference>
<accession>A0A4Y9Z5U6</accession>
<dbReference type="InterPro" id="IPR043128">
    <property type="entry name" value="Rev_trsase/Diguanyl_cyclase"/>
</dbReference>
<dbReference type="InterPro" id="IPR050951">
    <property type="entry name" value="Retrovirus_Pol_polyprotein"/>
</dbReference>
<dbReference type="PANTHER" id="PTHR37984:SF5">
    <property type="entry name" value="PROTEIN NYNRIN-LIKE"/>
    <property type="match status" value="1"/>
</dbReference>
<keyword evidence="7" id="KW-0064">Aspartyl protease</keyword>
<evidence type="ECO:0000259" key="18">
    <source>
        <dbReference type="PROSITE" id="PS50878"/>
    </source>
</evidence>
<dbReference type="InterPro" id="IPR056924">
    <property type="entry name" value="SH3_Tf2-1"/>
</dbReference>
<keyword evidence="21" id="KW-1185">Reference proteome</keyword>
<dbReference type="GO" id="GO:0005634">
    <property type="term" value="C:nucleus"/>
    <property type="evidence" value="ECO:0007669"/>
    <property type="project" value="UniProtKB-ARBA"/>
</dbReference>
<evidence type="ECO:0000256" key="6">
    <source>
        <dbReference type="ARBA" id="ARBA00022723"/>
    </source>
</evidence>
<keyword evidence="8" id="KW-0255">Endonuclease</keyword>
<evidence type="ECO:0000256" key="7">
    <source>
        <dbReference type="ARBA" id="ARBA00022750"/>
    </source>
</evidence>
<keyword evidence="13" id="KW-0695">RNA-directed DNA polymerase</keyword>
<feature type="domain" description="Integrase catalytic" evidence="19">
    <location>
        <begin position="848"/>
        <end position="1011"/>
    </location>
</feature>
<evidence type="ECO:0000313" key="20">
    <source>
        <dbReference type="EMBL" id="TFY69892.1"/>
    </source>
</evidence>
<evidence type="ECO:0000256" key="10">
    <source>
        <dbReference type="ARBA" id="ARBA00022842"/>
    </source>
</evidence>
<dbReference type="Gene3D" id="3.30.70.270">
    <property type="match status" value="2"/>
</dbReference>
<evidence type="ECO:0000259" key="19">
    <source>
        <dbReference type="PROSITE" id="PS50994"/>
    </source>
</evidence>
<dbReference type="Gene3D" id="3.10.10.10">
    <property type="entry name" value="HIV Type 1 Reverse Transcriptase, subunit A, domain 1"/>
    <property type="match status" value="1"/>
</dbReference>
<keyword evidence="6" id="KW-0479">Metal-binding</keyword>
<name>A0A4Y9Z5U6_9AGAM</name>
<dbReference type="Gene3D" id="3.30.420.10">
    <property type="entry name" value="Ribonuclease H-like superfamily/Ribonuclease H"/>
    <property type="match status" value="1"/>
</dbReference>
<evidence type="ECO:0000256" key="11">
    <source>
        <dbReference type="ARBA" id="ARBA00022884"/>
    </source>
</evidence>
<dbReference type="EC" id="2.7.7.49" evidence="1"/>
<evidence type="ECO:0000256" key="5">
    <source>
        <dbReference type="ARBA" id="ARBA00022722"/>
    </source>
</evidence>
<keyword evidence="12" id="KW-0229">DNA integration</keyword>
<dbReference type="CDD" id="cd00303">
    <property type="entry name" value="retropepsin_like"/>
    <property type="match status" value="1"/>
</dbReference>
<proteinExistence type="predicted"/>
<dbReference type="SUPFAM" id="SSF53098">
    <property type="entry name" value="Ribonuclease H-like"/>
    <property type="match status" value="1"/>
</dbReference>
<dbReference type="GO" id="GO:0006508">
    <property type="term" value="P:proteolysis"/>
    <property type="evidence" value="ECO:0007669"/>
    <property type="project" value="UniProtKB-KW"/>
</dbReference>
<organism evidence="20 21">
    <name type="scientific">Dentipellis fragilis</name>
    <dbReference type="NCBI Taxonomy" id="205917"/>
    <lineage>
        <taxon>Eukaryota</taxon>
        <taxon>Fungi</taxon>
        <taxon>Dikarya</taxon>
        <taxon>Basidiomycota</taxon>
        <taxon>Agaricomycotina</taxon>
        <taxon>Agaricomycetes</taxon>
        <taxon>Russulales</taxon>
        <taxon>Hericiaceae</taxon>
        <taxon>Dentipellis</taxon>
    </lineage>
</organism>
<dbReference type="Pfam" id="PF24626">
    <property type="entry name" value="SH3_Tf2-1"/>
    <property type="match status" value="1"/>
</dbReference>
<evidence type="ECO:0000256" key="2">
    <source>
        <dbReference type="ARBA" id="ARBA00022670"/>
    </source>
</evidence>
<evidence type="ECO:0000256" key="15">
    <source>
        <dbReference type="ARBA" id="ARBA00023125"/>
    </source>
</evidence>
<dbReference type="SUPFAM" id="SSF56672">
    <property type="entry name" value="DNA/RNA polymerases"/>
    <property type="match status" value="1"/>
</dbReference>
<dbReference type="Pfam" id="PF17917">
    <property type="entry name" value="RT_RNaseH"/>
    <property type="match status" value="1"/>
</dbReference>
<keyword evidence="15" id="KW-0238">DNA-binding</keyword>
<protein>
    <recommendedName>
        <fullName evidence="1">RNA-directed DNA polymerase</fullName>
        <ecNumber evidence="1">2.7.7.49</ecNumber>
    </recommendedName>
</protein>
<dbReference type="Gene3D" id="2.40.70.10">
    <property type="entry name" value="Acid Proteases"/>
    <property type="match status" value="1"/>
</dbReference>
<feature type="region of interest" description="Disordered" evidence="17">
    <location>
        <begin position="1348"/>
        <end position="1379"/>
    </location>
</feature>
<dbReference type="InterPro" id="IPR001584">
    <property type="entry name" value="Integrase_cat-core"/>
</dbReference>
<dbReference type="OrthoDB" id="3249394at2759"/>
<dbReference type="GO" id="GO:0015074">
    <property type="term" value="P:DNA integration"/>
    <property type="evidence" value="ECO:0007669"/>
    <property type="project" value="UniProtKB-KW"/>
</dbReference>
<evidence type="ECO:0000256" key="1">
    <source>
        <dbReference type="ARBA" id="ARBA00012493"/>
    </source>
</evidence>
<dbReference type="PROSITE" id="PS50878">
    <property type="entry name" value="RT_POL"/>
    <property type="match status" value="1"/>
</dbReference>
<keyword evidence="10" id="KW-0460">Magnesium</keyword>
<dbReference type="PANTHER" id="PTHR37984">
    <property type="entry name" value="PROTEIN CBG26694"/>
    <property type="match status" value="1"/>
</dbReference>